<evidence type="ECO:0000256" key="1">
    <source>
        <dbReference type="SAM" id="MobiDB-lite"/>
    </source>
</evidence>
<gene>
    <name evidence="2" type="ORF">CCMP2556_LOCUS52975</name>
</gene>
<feature type="compositionally biased region" description="Basic and acidic residues" evidence="1">
    <location>
        <begin position="7"/>
        <end position="30"/>
    </location>
</feature>
<name>A0ABP0SQC6_9DINO</name>
<feature type="region of interest" description="Disordered" evidence="1">
    <location>
        <begin position="1"/>
        <end position="46"/>
    </location>
</feature>
<proteinExistence type="predicted"/>
<feature type="region of interest" description="Disordered" evidence="1">
    <location>
        <begin position="90"/>
        <end position="123"/>
    </location>
</feature>
<reference evidence="2 3" key="1">
    <citation type="submission" date="2024-02" db="EMBL/GenBank/DDBJ databases">
        <authorList>
            <person name="Chen Y."/>
            <person name="Shah S."/>
            <person name="Dougan E. K."/>
            <person name="Thang M."/>
            <person name="Chan C."/>
        </authorList>
    </citation>
    <scope>NUCLEOTIDE SEQUENCE [LARGE SCALE GENOMIC DNA]</scope>
</reference>
<keyword evidence="3" id="KW-1185">Reference proteome</keyword>
<comment type="caution">
    <text evidence="2">The sequence shown here is derived from an EMBL/GenBank/DDBJ whole genome shotgun (WGS) entry which is preliminary data.</text>
</comment>
<evidence type="ECO:0000313" key="3">
    <source>
        <dbReference type="Proteomes" id="UP001642484"/>
    </source>
</evidence>
<protein>
    <recommendedName>
        <fullName evidence="4">Ribosome biogenesis protein NOP53</fullName>
    </recommendedName>
</protein>
<evidence type="ECO:0000313" key="2">
    <source>
        <dbReference type="EMBL" id="CAK9114583.1"/>
    </source>
</evidence>
<evidence type="ECO:0008006" key="4">
    <source>
        <dbReference type="Google" id="ProtNLM"/>
    </source>
</evidence>
<organism evidence="2 3">
    <name type="scientific">Durusdinium trenchii</name>
    <dbReference type="NCBI Taxonomy" id="1381693"/>
    <lineage>
        <taxon>Eukaryota</taxon>
        <taxon>Sar</taxon>
        <taxon>Alveolata</taxon>
        <taxon>Dinophyceae</taxon>
        <taxon>Suessiales</taxon>
        <taxon>Symbiodiniaceae</taxon>
        <taxon>Durusdinium</taxon>
    </lineage>
</organism>
<dbReference type="Proteomes" id="UP001642484">
    <property type="component" value="Unassembled WGS sequence"/>
</dbReference>
<dbReference type="EMBL" id="CAXAMN010028027">
    <property type="protein sequence ID" value="CAK9114583.1"/>
    <property type="molecule type" value="Genomic_DNA"/>
</dbReference>
<accession>A0ABP0SQC6</accession>
<sequence length="187" mass="21020">MFHHARTFQEREAKERAEKEAREKEKKKEQQAQTAPSTREQDVARMSPDLASHVAFDLQDAAAKLLQSVQAEILSTPAAPLKAQPPAHVQALFKEPEELDANGQPRKHKPLTRLDGPPAPERKLRDDEMKRLIQQVPTDKARAFAFDIDWDAVHEPCQTNPGHTRAATVSLVPLQLSSTCRTCTQHL</sequence>